<evidence type="ECO:0000256" key="2">
    <source>
        <dbReference type="ARBA" id="ARBA00022603"/>
    </source>
</evidence>
<dbReference type="CDD" id="cd02440">
    <property type="entry name" value="AdoMet_MTases"/>
    <property type="match status" value="1"/>
</dbReference>
<dbReference type="GO" id="GO:0032259">
    <property type="term" value="P:methylation"/>
    <property type="evidence" value="ECO:0007669"/>
    <property type="project" value="UniProtKB-KW"/>
</dbReference>
<dbReference type="PANTHER" id="PTHR44942:SF4">
    <property type="entry name" value="METHYLTRANSFERASE TYPE 11 DOMAIN-CONTAINING PROTEIN"/>
    <property type="match status" value="1"/>
</dbReference>
<dbReference type="InterPro" id="IPR029063">
    <property type="entry name" value="SAM-dependent_MTases_sf"/>
</dbReference>
<dbReference type="InterPro" id="IPR051052">
    <property type="entry name" value="Diverse_substrate_MTase"/>
</dbReference>
<dbReference type="RefSeq" id="WP_093306024.1">
    <property type="nucleotide sequence ID" value="NZ_FOOH01000026.1"/>
</dbReference>
<dbReference type="Proteomes" id="UP000199116">
    <property type="component" value="Unassembled WGS sequence"/>
</dbReference>
<sequence>MKDNFSTQSSSYARYRPAYPQELYEMLKAKLTATETAWDCGTGNGQVAGELANLFQKVEATDISKQQLENAVKKPNIQYSVQRAEKTNFPDKTFDFITVAQAVHWFNFKTFYNEVERVLKPNGIIAIIGYSLFKSNMETDKLIHKFYKDIIGPFWDEERRFLDEKYQTIPFPFQEIETPAFQQEYQWSFDHLIGYLETWSAVKHYEKEKGENPVNLIKNELKTAFGNENKIVFPILLRLGKLND</sequence>
<evidence type="ECO:0000313" key="6">
    <source>
        <dbReference type="Proteomes" id="UP000199116"/>
    </source>
</evidence>
<evidence type="ECO:0000256" key="3">
    <source>
        <dbReference type="ARBA" id="ARBA00022679"/>
    </source>
</evidence>
<evidence type="ECO:0000256" key="1">
    <source>
        <dbReference type="ARBA" id="ARBA00008361"/>
    </source>
</evidence>
<organism evidence="5 6">
    <name type="scientific">Salegentibacter agarivorans</name>
    <dbReference type="NCBI Taxonomy" id="345907"/>
    <lineage>
        <taxon>Bacteria</taxon>
        <taxon>Pseudomonadati</taxon>
        <taxon>Bacteroidota</taxon>
        <taxon>Flavobacteriia</taxon>
        <taxon>Flavobacteriales</taxon>
        <taxon>Flavobacteriaceae</taxon>
        <taxon>Salegentibacter</taxon>
    </lineage>
</organism>
<keyword evidence="2 5" id="KW-0489">Methyltransferase</keyword>
<accession>A0A1I2P3W7</accession>
<keyword evidence="6" id="KW-1185">Reference proteome</keyword>
<dbReference type="SUPFAM" id="SSF53335">
    <property type="entry name" value="S-adenosyl-L-methionine-dependent methyltransferases"/>
    <property type="match status" value="1"/>
</dbReference>
<feature type="domain" description="Methyltransferase type 11" evidence="4">
    <location>
        <begin position="39"/>
        <end position="127"/>
    </location>
</feature>
<gene>
    <name evidence="5" type="ORF">SAMN04488033_12647</name>
</gene>
<evidence type="ECO:0000313" key="5">
    <source>
        <dbReference type="EMBL" id="SFG09779.1"/>
    </source>
</evidence>
<dbReference type="GO" id="GO:0008757">
    <property type="term" value="F:S-adenosylmethionine-dependent methyltransferase activity"/>
    <property type="evidence" value="ECO:0007669"/>
    <property type="project" value="InterPro"/>
</dbReference>
<name>A0A1I2P3W7_9FLAO</name>
<dbReference type="AlphaFoldDB" id="A0A1I2P3W7"/>
<protein>
    <submittedName>
        <fullName evidence="5">Methyltransferase domain-containing protein</fullName>
    </submittedName>
</protein>
<evidence type="ECO:0000259" key="4">
    <source>
        <dbReference type="Pfam" id="PF08241"/>
    </source>
</evidence>
<dbReference type="PANTHER" id="PTHR44942">
    <property type="entry name" value="METHYLTRANSF_11 DOMAIN-CONTAINING PROTEIN"/>
    <property type="match status" value="1"/>
</dbReference>
<proteinExistence type="inferred from homology"/>
<dbReference type="EMBL" id="FOOH01000026">
    <property type="protein sequence ID" value="SFG09779.1"/>
    <property type="molecule type" value="Genomic_DNA"/>
</dbReference>
<dbReference type="Pfam" id="PF08241">
    <property type="entry name" value="Methyltransf_11"/>
    <property type="match status" value="1"/>
</dbReference>
<comment type="similarity">
    <text evidence="1">Belongs to the methyltransferase superfamily.</text>
</comment>
<keyword evidence="3 5" id="KW-0808">Transferase</keyword>
<dbReference type="Gene3D" id="3.40.50.150">
    <property type="entry name" value="Vaccinia Virus protein VP39"/>
    <property type="match status" value="1"/>
</dbReference>
<dbReference type="InterPro" id="IPR013216">
    <property type="entry name" value="Methyltransf_11"/>
</dbReference>
<reference evidence="6" key="1">
    <citation type="submission" date="2016-10" db="EMBL/GenBank/DDBJ databases">
        <authorList>
            <person name="Varghese N."/>
            <person name="Submissions S."/>
        </authorList>
    </citation>
    <scope>NUCLEOTIDE SEQUENCE [LARGE SCALE GENOMIC DNA]</scope>
    <source>
        <strain evidence="6">DSM 23515</strain>
    </source>
</reference>